<dbReference type="PANTHER" id="PTHR43014">
    <property type="entry name" value="MERCURIC REDUCTASE"/>
    <property type="match status" value="1"/>
</dbReference>
<dbReference type="PRINTS" id="PR00411">
    <property type="entry name" value="PNDRDTASEI"/>
</dbReference>
<dbReference type="PRINTS" id="PR00368">
    <property type="entry name" value="FADPNR"/>
</dbReference>
<comment type="caution">
    <text evidence="6">The sequence shown here is derived from an EMBL/GenBank/DDBJ whole genome shotgun (WGS) entry which is preliminary data.</text>
</comment>
<dbReference type="PANTHER" id="PTHR43014:SF5">
    <property type="entry name" value="GLUTATHIONE REDUCTASE (NADPH)"/>
    <property type="match status" value="1"/>
</dbReference>
<evidence type="ECO:0000313" key="7">
    <source>
        <dbReference type="Proteomes" id="UP001199469"/>
    </source>
</evidence>
<evidence type="ECO:0000256" key="2">
    <source>
        <dbReference type="ARBA" id="ARBA00022630"/>
    </source>
</evidence>
<dbReference type="InterPro" id="IPR004099">
    <property type="entry name" value="Pyr_nucl-diS_OxRdtase_dimer"/>
</dbReference>
<keyword evidence="3" id="KW-0274">FAD</keyword>
<feature type="domain" description="FAD/NAD(P)-binding" evidence="5">
    <location>
        <begin position="41"/>
        <end position="368"/>
    </location>
</feature>
<dbReference type="InterPro" id="IPR016156">
    <property type="entry name" value="FAD/NAD-linked_Rdtase_dimer_sf"/>
</dbReference>
<dbReference type="InterPro" id="IPR023753">
    <property type="entry name" value="FAD/NAD-binding_dom"/>
</dbReference>
<dbReference type="Proteomes" id="UP001199469">
    <property type="component" value="Unassembled WGS sequence"/>
</dbReference>
<dbReference type="InterPro" id="IPR036188">
    <property type="entry name" value="FAD/NAD-bd_sf"/>
</dbReference>
<dbReference type="EMBL" id="JAJNDB010000001">
    <property type="protein sequence ID" value="MCD2192080.1"/>
    <property type="molecule type" value="Genomic_DNA"/>
</dbReference>
<accession>A0ABS8P3E1</accession>
<sequence>MDIRDRHPNLAEWNDLIEGSLADPDSEPILNLDPDDPDPLYDAIFVGGGAGGRFGAAYMRAMGGRPLIIDAWPFLGGSCPHQACVPHHLFSEAAEELDRMRWFSDELFFPKFDASRASILELVRLFLAGRASAHAFMNWQTKEQLDVSYVLNARATLVDPRTVRAGGRTFRARNLVLGTGARPLTPDVPGLDLHGVYDFVSVVEELDYEPTRCVVIGGSKVAMEYGSFFHATGCDTTIVSRSPVMRSSSLHHVDEDLRAYVVGGMRERGMDILEGAEPVAVHGAAGSVRGVTVRLASGEEREIETDMVFLGLGERPETTEAQAVLGIDVGPTGRVVVDHHMRTTTPNVYAIGDLIGGPMEMFKARKSGVTAARNIMGEDLEFDFSEYPDFLHTTYEVSWVGLTEAEAREACDEVIVIQMPPYVEGLDTQHLPLPCAEGTMLYAFSRPRLSGFQKLVVDGTTRKVLGAHHCGYGAKDAFQYLDHLIHRPEGLTVDELGWMNELFLNPEHFVQLSRLRAGKSTLTHL</sequence>
<evidence type="ECO:0000256" key="3">
    <source>
        <dbReference type="ARBA" id="ARBA00022827"/>
    </source>
</evidence>
<organism evidence="6 7">
    <name type="scientific">Actinomycetospora endophytica</name>
    <dbReference type="NCBI Taxonomy" id="2291215"/>
    <lineage>
        <taxon>Bacteria</taxon>
        <taxon>Bacillati</taxon>
        <taxon>Actinomycetota</taxon>
        <taxon>Actinomycetes</taxon>
        <taxon>Pseudonocardiales</taxon>
        <taxon>Pseudonocardiaceae</taxon>
        <taxon>Actinomycetospora</taxon>
    </lineage>
</organism>
<dbReference type="SUPFAM" id="SSF51905">
    <property type="entry name" value="FAD/NAD(P)-binding domain"/>
    <property type="match status" value="1"/>
</dbReference>
<dbReference type="Pfam" id="PF02852">
    <property type="entry name" value="Pyr_redox_dim"/>
    <property type="match status" value="1"/>
</dbReference>
<protein>
    <submittedName>
        <fullName evidence="6">FAD-dependent oxidoreductase</fullName>
    </submittedName>
</protein>
<comment type="cofactor">
    <cofactor evidence="1">
        <name>FAD</name>
        <dbReference type="ChEBI" id="CHEBI:57692"/>
    </cofactor>
</comment>
<dbReference type="RefSeq" id="WP_230729771.1">
    <property type="nucleotide sequence ID" value="NZ_JAJNDB010000001.1"/>
</dbReference>
<evidence type="ECO:0000259" key="5">
    <source>
        <dbReference type="Pfam" id="PF07992"/>
    </source>
</evidence>
<dbReference type="Gene3D" id="3.50.50.60">
    <property type="entry name" value="FAD/NAD(P)-binding domain"/>
    <property type="match status" value="2"/>
</dbReference>
<reference evidence="6 7" key="1">
    <citation type="submission" date="2021-11" db="EMBL/GenBank/DDBJ databases">
        <title>Draft genome sequence of Actinomycetospora sp. SF1 isolated from the rhizosphere soil.</title>
        <authorList>
            <person name="Duangmal K."/>
            <person name="Chantavorakit T."/>
        </authorList>
    </citation>
    <scope>NUCLEOTIDE SEQUENCE [LARGE SCALE GENOMIC DNA]</scope>
    <source>
        <strain evidence="6 7">TBRC 5722</strain>
    </source>
</reference>
<dbReference type="Pfam" id="PF07992">
    <property type="entry name" value="Pyr_redox_2"/>
    <property type="match status" value="1"/>
</dbReference>
<name>A0ABS8P3E1_9PSEU</name>
<feature type="domain" description="Pyridine nucleotide-disulphide oxidoreductase dimerisation" evidence="4">
    <location>
        <begin position="388"/>
        <end position="494"/>
    </location>
</feature>
<dbReference type="Gene3D" id="3.30.390.30">
    <property type="match status" value="1"/>
</dbReference>
<evidence type="ECO:0000256" key="1">
    <source>
        <dbReference type="ARBA" id="ARBA00001974"/>
    </source>
</evidence>
<gene>
    <name evidence="6" type="ORF">LQ327_01570</name>
</gene>
<evidence type="ECO:0000313" key="6">
    <source>
        <dbReference type="EMBL" id="MCD2192080.1"/>
    </source>
</evidence>
<keyword evidence="2" id="KW-0285">Flavoprotein</keyword>
<proteinExistence type="predicted"/>
<evidence type="ECO:0000259" key="4">
    <source>
        <dbReference type="Pfam" id="PF02852"/>
    </source>
</evidence>
<dbReference type="SUPFAM" id="SSF55424">
    <property type="entry name" value="FAD/NAD-linked reductases, dimerisation (C-terminal) domain"/>
    <property type="match status" value="1"/>
</dbReference>
<keyword evidence="7" id="KW-1185">Reference proteome</keyword>